<feature type="non-terminal residue" evidence="1">
    <location>
        <position position="52"/>
    </location>
</feature>
<dbReference type="AlphaFoldDB" id="G3Y880"/>
<comment type="caution">
    <text evidence="1">The sequence shown here is derived from an EMBL/GenBank/DDBJ whole genome shotgun (WGS) entry which is preliminary data.</text>
</comment>
<proteinExistence type="predicted"/>
<dbReference type="OrthoDB" id="5100247at2759"/>
<feature type="non-terminal residue" evidence="1">
    <location>
        <position position="1"/>
    </location>
</feature>
<protein>
    <submittedName>
        <fullName evidence="1">Uncharacterized protein</fullName>
    </submittedName>
</protein>
<accession>G3Y880</accession>
<organism evidence="1 2">
    <name type="scientific">Aspergillus niger (strain ATCC 1015 / CBS 113.46 / FGSC A1144 / LSHB Ac4 / NCTC 3858a / NRRL 328 / USDA 3528.7)</name>
    <dbReference type="NCBI Taxonomy" id="380704"/>
    <lineage>
        <taxon>Eukaryota</taxon>
        <taxon>Fungi</taxon>
        <taxon>Dikarya</taxon>
        <taxon>Ascomycota</taxon>
        <taxon>Pezizomycotina</taxon>
        <taxon>Eurotiomycetes</taxon>
        <taxon>Eurotiomycetidae</taxon>
        <taxon>Eurotiales</taxon>
        <taxon>Aspergillaceae</taxon>
        <taxon>Aspergillus</taxon>
        <taxon>Aspergillus subgen. Circumdati</taxon>
    </lineage>
</organism>
<dbReference type="Proteomes" id="UP000009038">
    <property type="component" value="Unassembled WGS sequence"/>
</dbReference>
<evidence type="ECO:0000313" key="1">
    <source>
        <dbReference type="EMBL" id="EHA20989.1"/>
    </source>
</evidence>
<dbReference type="HOGENOM" id="CLU_3092829_0_0_1"/>
<evidence type="ECO:0000313" key="2">
    <source>
        <dbReference type="Proteomes" id="UP000009038"/>
    </source>
</evidence>
<dbReference type="EMBL" id="ACJE01000015">
    <property type="protein sequence ID" value="EHA20989.1"/>
    <property type="molecule type" value="Genomic_DNA"/>
</dbReference>
<sequence length="52" mass="6018">DGPFELHESSVYDLVMEDAQDRELAEGNPELYSVTLRFYRDSSPNDGRRDII</sequence>
<name>G3Y880_ASPNA</name>
<gene>
    <name evidence="1" type="ORF">ASPNIDRAFT_143663</name>
</gene>
<reference evidence="1 2" key="1">
    <citation type="journal article" date="2011" name="Genome Res.">
        <title>Comparative genomics of citric-acid-producing Aspergillus niger ATCC 1015 versus enzyme-producing CBS 513.88.</title>
        <authorList>
            <person name="Andersen M.R."/>
            <person name="Salazar M.P."/>
            <person name="Schaap P.J."/>
            <person name="van de Vondervoort P.J."/>
            <person name="Culley D."/>
            <person name="Thykaer J."/>
            <person name="Frisvad J.C."/>
            <person name="Nielsen K.F."/>
            <person name="Albang R."/>
            <person name="Albermann K."/>
            <person name="Berka R.M."/>
            <person name="Braus G.H."/>
            <person name="Braus-Stromeyer S.A."/>
            <person name="Corrochano L.M."/>
            <person name="Dai Z."/>
            <person name="van Dijck P.W."/>
            <person name="Hofmann G."/>
            <person name="Lasure L.L."/>
            <person name="Magnuson J.K."/>
            <person name="Menke H."/>
            <person name="Meijer M."/>
            <person name="Meijer S.L."/>
            <person name="Nielsen J.B."/>
            <person name="Nielsen M.L."/>
            <person name="van Ooyen A.J."/>
            <person name="Pel H.J."/>
            <person name="Poulsen L."/>
            <person name="Samson R.A."/>
            <person name="Stam H."/>
            <person name="Tsang A."/>
            <person name="van den Brink J.M."/>
            <person name="Atkins A."/>
            <person name="Aerts A."/>
            <person name="Shapiro H."/>
            <person name="Pangilinan J."/>
            <person name="Salamov A."/>
            <person name="Lou Y."/>
            <person name="Lindquist E."/>
            <person name="Lucas S."/>
            <person name="Grimwood J."/>
            <person name="Grigoriev I.V."/>
            <person name="Kubicek C.P."/>
            <person name="Martinez D."/>
            <person name="van Peij N.N."/>
            <person name="Roubos J.A."/>
            <person name="Nielsen J."/>
            <person name="Baker S.E."/>
        </authorList>
    </citation>
    <scope>NUCLEOTIDE SEQUENCE [LARGE SCALE GENOMIC DNA]</scope>
    <source>
        <strain evidence="2">ATCC 1015 / CBS 113.46 / FGSC A1144 / LSHB Ac4 / NCTC 3858a / NRRL 328 / USDA 3528.7</strain>
    </source>
</reference>